<dbReference type="SUPFAM" id="SSF51735">
    <property type="entry name" value="NAD(P)-binding Rossmann-fold domains"/>
    <property type="match status" value="1"/>
</dbReference>
<name>A0A0W7VKL3_9HYPO</name>
<evidence type="ECO:0000313" key="5">
    <source>
        <dbReference type="EMBL" id="PNP45138.1"/>
    </source>
</evidence>
<comment type="caution">
    <text evidence="5">The sequence shown here is derived from an EMBL/GenBank/DDBJ whole genome shotgun (WGS) entry which is preliminary data.</text>
</comment>
<dbReference type="EMBL" id="MTYH01000026">
    <property type="protein sequence ID" value="PNP45138.1"/>
    <property type="molecule type" value="Genomic_DNA"/>
</dbReference>
<protein>
    <recommendedName>
        <fullName evidence="4">NmrA-like domain-containing protein</fullName>
    </recommendedName>
</protein>
<keyword evidence="2" id="KW-0521">NADP</keyword>
<evidence type="ECO:0000259" key="4">
    <source>
        <dbReference type="Pfam" id="PF05368"/>
    </source>
</evidence>
<dbReference type="GO" id="GO:0016491">
    <property type="term" value="F:oxidoreductase activity"/>
    <property type="evidence" value="ECO:0007669"/>
    <property type="project" value="UniProtKB-KW"/>
</dbReference>
<sequence>MSKVIAVAGGTGSVGRTIVDELEKSSLYNTIVLARNASYGNFKASSKGLIADLVFKAPEQNENKSPILAVDYNNVAETAQLLANHKVEVVISTIHIMEEVASTAQLNLIKAASQSGTVKRFIVSEWGIVHTEESPMYKFREDAVTEIRKSGLEWTRVSNGYFMDYYGYPHVKTYLKPLSFVIDVKNKAAGIPGSGDDVVAFTYTADVAKFVVASLGLPKWEEITYCYGEKSSYNKILALAEQARGTKFNVTYDPVEKLNKGEVTELPSHPAIYAMAPKQVLQGIFALFGKWIINGDFDVPEDLSLNAKFPDIKTTKLSEIVGAWKGH</sequence>
<gene>
    <name evidence="5" type="ORF">TGAMA5MH_03189</name>
</gene>
<keyword evidence="3" id="KW-0560">Oxidoreductase</keyword>
<dbReference type="Gene3D" id="3.90.25.10">
    <property type="entry name" value="UDP-galactose 4-epimerase, domain 1"/>
    <property type="match status" value="1"/>
</dbReference>
<dbReference type="AlphaFoldDB" id="A0A0W7VKL3"/>
<proteinExistence type="inferred from homology"/>
<evidence type="ECO:0000313" key="6">
    <source>
        <dbReference type="Proteomes" id="UP000236546"/>
    </source>
</evidence>
<reference evidence="5 6" key="1">
    <citation type="submission" date="2017-02" db="EMBL/GenBank/DDBJ databases">
        <title>Genomes of Trichoderma spp. with biocontrol activity.</title>
        <authorList>
            <person name="Gardiner D."/>
            <person name="Kazan K."/>
            <person name="Vos C."/>
            <person name="Harvey P."/>
        </authorList>
    </citation>
    <scope>NUCLEOTIDE SEQUENCE [LARGE SCALE GENOMIC DNA]</scope>
    <source>
        <strain evidence="5 6">A5MH</strain>
    </source>
</reference>
<dbReference type="InterPro" id="IPR036291">
    <property type="entry name" value="NAD(P)-bd_dom_sf"/>
</dbReference>
<organism evidence="5 6">
    <name type="scientific">Trichoderma gamsii</name>
    <dbReference type="NCBI Taxonomy" id="398673"/>
    <lineage>
        <taxon>Eukaryota</taxon>
        <taxon>Fungi</taxon>
        <taxon>Dikarya</taxon>
        <taxon>Ascomycota</taxon>
        <taxon>Pezizomycotina</taxon>
        <taxon>Sordariomycetes</taxon>
        <taxon>Hypocreomycetidae</taxon>
        <taxon>Hypocreales</taxon>
        <taxon>Hypocreaceae</taxon>
        <taxon>Trichoderma</taxon>
    </lineage>
</organism>
<dbReference type="InterPro" id="IPR008030">
    <property type="entry name" value="NmrA-like"/>
</dbReference>
<feature type="domain" description="NmrA-like" evidence="4">
    <location>
        <begin position="1"/>
        <end position="266"/>
    </location>
</feature>
<comment type="similarity">
    <text evidence="1">Belongs to the NmrA-type oxidoreductase family. Isoflavone reductase subfamily.</text>
</comment>
<dbReference type="PANTHER" id="PTHR47706">
    <property type="entry name" value="NMRA-LIKE FAMILY PROTEIN"/>
    <property type="match status" value="1"/>
</dbReference>
<evidence type="ECO:0000256" key="1">
    <source>
        <dbReference type="ARBA" id="ARBA00005725"/>
    </source>
</evidence>
<dbReference type="PANTHER" id="PTHR47706:SF4">
    <property type="entry name" value="NMRA-LIKE DOMAIN-CONTAINING PROTEIN"/>
    <property type="match status" value="1"/>
</dbReference>
<accession>A0A0W7VKL3</accession>
<dbReference type="Gene3D" id="3.40.50.720">
    <property type="entry name" value="NAD(P)-binding Rossmann-like Domain"/>
    <property type="match status" value="1"/>
</dbReference>
<dbReference type="Pfam" id="PF05368">
    <property type="entry name" value="NmrA"/>
    <property type="match status" value="1"/>
</dbReference>
<dbReference type="Proteomes" id="UP000236546">
    <property type="component" value="Unassembled WGS sequence"/>
</dbReference>
<evidence type="ECO:0000256" key="3">
    <source>
        <dbReference type="ARBA" id="ARBA00023002"/>
    </source>
</evidence>
<dbReference type="OrthoDB" id="419598at2759"/>
<dbReference type="InterPro" id="IPR051609">
    <property type="entry name" value="NmrA/Isoflavone_reductase-like"/>
</dbReference>
<evidence type="ECO:0000256" key="2">
    <source>
        <dbReference type="ARBA" id="ARBA00022857"/>
    </source>
</evidence>